<evidence type="ECO:0000313" key="2">
    <source>
        <dbReference type="Proteomes" id="UP001367508"/>
    </source>
</evidence>
<dbReference type="PANTHER" id="PTHR24559:SF457">
    <property type="entry name" value="RNA-DIRECTED DNA POLYMERASE HOMOLOG"/>
    <property type="match status" value="1"/>
</dbReference>
<dbReference type="AlphaFoldDB" id="A0AAN9KWJ1"/>
<proteinExistence type="predicted"/>
<comment type="caution">
    <text evidence="1">The sequence shown here is derived from an EMBL/GenBank/DDBJ whole genome shotgun (WGS) entry which is preliminary data.</text>
</comment>
<gene>
    <name evidence="1" type="ORF">VNO77_27212</name>
</gene>
<dbReference type="SUPFAM" id="SSF56672">
    <property type="entry name" value="DNA/RNA polymerases"/>
    <property type="match status" value="1"/>
</dbReference>
<evidence type="ECO:0000313" key="1">
    <source>
        <dbReference type="EMBL" id="KAK7323722.1"/>
    </source>
</evidence>
<keyword evidence="2" id="KW-1185">Reference proteome</keyword>
<dbReference type="PANTHER" id="PTHR24559">
    <property type="entry name" value="TRANSPOSON TY3-I GAG-POL POLYPROTEIN"/>
    <property type="match status" value="1"/>
</dbReference>
<organism evidence="1 2">
    <name type="scientific">Canavalia gladiata</name>
    <name type="common">Sword bean</name>
    <name type="synonym">Dolichos gladiatus</name>
    <dbReference type="NCBI Taxonomy" id="3824"/>
    <lineage>
        <taxon>Eukaryota</taxon>
        <taxon>Viridiplantae</taxon>
        <taxon>Streptophyta</taxon>
        <taxon>Embryophyta</taxon>
        <taxon>Tracheophyta</taxon>
        <taxon>Spermatophyta</taxon>
        <taxon>Magnoliopsida</taxon>
        <taxon>eudicotyledons</taxon>
        <taxon>Gunneridae</taxon>
        <taxon>Pentapetalae</taxon>
        <taxon>rosids</taxon>
        <taxon>fabids</taxon>
        <taxon>Fabales</taxon>
        <taxon>Fabaceae</taxon>
        <taxon>Papilionoideae</taxon>
        <taxon>50 kb inversion clade</taxon>
        <taxon>NPAAA clade</taxon>
        <taxon>indigoferoid/millettioid clade</taxon>
        <taxon>Phaseoleae</taxon>
        <taxon>Canavalia</taxon>
    </lineage>
</organism>
<accession>A0AAN9KWJ1</accession>
<protein>
    <submittedName>
        <fullName evidence="1">Uncharacterized protein</fullName>
    </submittedName>
</protein>
<dbReference type="EMBL" id="JAYMYQ010000006">
    <property type="protein sequence ID" value="KAK7323722.1"/>
    <property type="molecule type" value="Genomic_DNA"/>
</dbReference>
<name>A0AAN9KWJ1_CANGL</name>
<reference evidence="1 2" key="1">
    <citation type="submission" date="2024-01" db="EMBL/GenBank/DDBJ databases">
        <title>The genomes of 5 underutilized Papilionoideae crops provide insights into root nodulation and disease resistanc.</title>
        <authorList>
            <person name="Jiang F."/>
        </authorList>
    </citation>
    <scope>NUCLEOTIDE SEQUENCE [LARGE SCALE GENOMIC DNA]</scope>
    <source>
        <strain evidence="1">LVBAO_FW01</strain>
        <tissue evidence="1">Leaves</tissue>
    </source>
</reference>
<dbReference type="Proteomes" id="UP001367508">
    <property type="component" value="Unassembled WGS sequence"/>
</dbReference>
<dbReference type="Gene3D" id="3.10.10.10">
    <property type="entry name" value="HIV Type 1 Reverse Transcriptase, subunit A, domain 1"/>
    <property type="match status" value="1"/>
</dbReference>
<sequence>MGQDGRSDSKPPSDNSASIVLGDFDCIDNLADEESEFECEPTDEMLRLVERESKIIEPHQEPIDLINLGTEENKREVKIGTLIAGDNRERLISLLQDYSDIFAWSYQDMPGLDTSIVEHKLPMKVGCTPVKQKLRRMKPEMSLKIREEVRKQFDAGFLAVANYPEWVANIVPVPKKDGKVRMCVDYRDLNRASPKDDFPLPHIDVPKSVKGSALAEYLAQQPIDDYQVMQPEFPDEDLMAIFNEEEKIEEEKWTMLFDGASNMMGHDDYHTFQFSKEFFFLLNNYRTVALHTTRRRELKLESISERIAQEKEETPSKRGRRERSRWGEKSGDLNRHLATISAWSLTQDQYSSMIDKLVACRCLNSTKWFGSCSMNTRNLLDPVDNHSTNPDRCFQVDSRKEFHTQIYLRLLVYLFKRALALDPAVEACNAEIDATIRGSVASQSALDSCLLFIAFCLKSYKTIKLNKEKSIFELKTKPINMI</sequence>
<dbReference type="InterPro" id="IPR053134">
    <property type="entry name" value="RNA-dir_DNA_polymerase"/>
</dbReference>
<dbReference type="InterPro" id="IPR043502">
    <property type="entry name" value="DNA/RNA_pol_sf"/>
</dbReference>